<dbReference type="InterPro" id="IPR000515">
    <property type="entry name" value="MetI-like"/>
</dbReference>
<comment type="subcellular location">
    <subcellularLocation>
        <location evidence="1 7">Cell membrane</location>
        <topology evidence="1 7">Multi-pass membrane protein</topology>
    </subcellularLocation>
</comment>
<dbReference type="Pfam" id="PF00528">
    <property type="entry name" value="BPD_transp_1"/>
    <property type="match status" value="1"/>
</dbReference>
<keyword evidence="4 7" id="KW-0812">Transmembrane</keyword>
<protein>
    <recommendedName>
        <fullName evidence="8">ABC transmembrane type-1 domain-containing protein</fullName>
    </recommendedName>
</protein>
<feature type="transmembrane region" description="Helical" evidence="7">
    <location>
        <begin position="206"/>
        <end position="229"/>
    </location>
</feature>
<comment type="similarity">
    <text evidence="7">Belongs to the binding-protein-dependent transport system permease family.</text>
</comment>
<evidence type="ECO:0000256" key="3">
    <source>
        <dbReference type="ARBA" id="ARBA00022475"/>
    </source>
</evidence>
<organism evidence="9 10">
    <name type="scientific">Prosthecobacter algae</name>
    <dbReference type="NCBI Taxonomy" id="1144682"/>
    <lineage>
        <taxon>Bacteria</taxon>
        <taxon>Pseudomonadati</taxon>
        <taxon>Verrucomicrobiota</taxon>
        <taxon>Verrucomicrobiia</taxon>
        <taxon>Verrucomicrobiales</taxon>
        <taxon>Verrucomicrobiaceae</taxon>
        <taxon>Prosthecobacter</taxon>
    </lineage>
</organism>
<proteinExistence type="inferred from homology"/>
<feature type="transmembrane region" description="Helical" evidence="7">
    <location>
        <begin position="241"/>
        <end position="264"/>
    </location>
</feature>
<dbReference type="EMBL" id="BAABIA010000003">
    <property type="protein sequence ID" value="GAA5139192.1"/>
    <property type="molecule type" value="Genomic_DNA"/>
</dbReference>
<evidence type="ECO:0000313" key="10">
    <source>
        <dbReference type="Proteomes" id="UP001499852"/>
    </source>
</evidence>
<name>A0ABP9P1W7_9BACT</name>
<evidence type="ECO:0000313" key="9">
    <source>
        <dbReference type="EMBL" id="GAA5139192.1"/>
    </source>
</evidence>
<evidence type="ECO:0000256" key="5">
    <source>
        <dbReference type="ARBA" id="ARBA00022989"/>
    </source>
</evidence>
<keyword evidence="2 7" id="KW-0813">Transport</keyword>
<dbReference type="PANTHER" id="PTHR30465:SF66">
    <property type="entry name" value="INNER MEMBRANE ABC TRANSPORTER PERMEASE PROTEIN YEJB"/>
    <property type="match status" value="1"/>
</dbReference>
<dbReference type="PROSITE" id="PS50928">
    <property type="entry name" value="ABC_TM1"/>
    <property type="match status" value="1"/>
</dbReference>
<evidence type="ECO:0000259" key="8">
    <source>
        <dbReference type="PROSITE" id="PS50928"/>
    </source>
</evidence>
<evidence type="ECO:0000256" key="7">
    <source>
        <dbReference type="RuleBase" id="RU363032"/>
    </source>
</evidence>
<dbReference type="PANTHER" id="PTHR30465">
    <property type="entry name" value="INNER MEMBRANE ABC TRANSPORTER"/>
    <property type="match status" value="1"/>
</dbReference>
<keyword evidence="3" id="KW-1003">Cell membrane</keyword>
<dbReference type="CDD" id="cd06261">
    <property type="entry name" value="TM_PBP2"/>
    <property type="match status" value="1"/>
</dbReference>
<evidence type="ECO:0000256" key="1">
    <source>
        <dbReference type="ARBA" id="ARBA00004651"/>
    </source>
</evidence>
<dbReference type="Gene3D" id="1.10.3720.10">
    <property type="entry name" value="MetI-like"/>
    <property type="match status" value="1"/>
</dbReference>
<accession>A0ABP9P1W7</accession>
<dbReference type="InterPro" id="IPR035906">
    <property type="entry name" value="MetI-like_sf"/>
</dbReference>
<evidence type="ECO:0000256" key="6">
    <source>
        <dbReference type="ARBA" id="ARBA00023136"/>
    </source>
</evidence>
<feature type="transmembrane region" description="Helical" evidence="7">
    <location>
        <begin position="395"/>
        <end position="420"/>
    </location>
</feature>
<gene>
    <name evidence="9" type="ORF">GCM10023213_19410</name>
</gene>
<keyword evidence="10" id="KW-1185">Reference proteome</keyword>
<dbReference type="SUPFAM" id="SSF161098">
    <property type="entry name" value="MetI-like"/>
    <property type="match status" value="1"/>
</dbReference>
<feature type="domain" description="ABC transmembrane type-1" evidence="8">
    <location>
        <begin position="202"/>
        <end position="414"/>
    </location>
</feature>
<evidence type="ECO:0000256" key="4">
    <source>
        <dbReference type="ARBA" id="ARBA00022692"/>
    </source>
</evidence>
<comment type="caution">
    <text evidence="9">The sequence shown here is derived from an EMBL/GenBank/DDBJ whole genome shotgun (WGS) entry which is preliminary data.</text>
</comment>
<sequence>MAYSLTVKLPIMRDYFIRRFLLIFPTLIGATMVVFFITRITPGGPLEAAMQKASMQGDRGMKNAGASLTEEQKDAVAAYYGFDRSFFPAYLAWLGVIPAQMDKQFVKFEAGKTEAEVTLRRLLPRAEWQPNNAYRTTQATVTPSGELRGADAEDLKPWHTKVEKEKQRVQIYRSEYSGLFQGNLGISTRYNLYVWDMVLERMPISIFYGLATSLLMYLVCIPLGILKAIKHRTVVDNATSILIFVGYSIPGFVLASVLVVFLAARAGWFPTGGFVGDNFEELTFGAQVWDVLHHAFLPLVCYMVGSFAFLTMLMKNNLMDNLAADYVRTAVAKGAGFKRAVLVHALRNSLIPVATTLGHIVSIFVAGSLLIEMIFEINGFGLLSYNSILDRDYPLVMGILVVQVLVLMVGNILSDFLVALTDPRIRFE</sequence>
<feature type="transmembrane region" description="Helical" evidence="7">
    <location>
        <begin position="291"/>
        <end position="313"/>
    </location>
</feature>
<reference evidence="10" key="1">
    <citation type="journal article" date="2019" name="Int. J. Syst. Evol. Microbiol.">
        <title>The Global Catalogue of Microorganisms (GCM) 10K type strain sequencing project: providing services to taxonomists for standard genome sequencing and annotation.</title>
        <authorList>
            <consortium name="The Broad Institute Genomics Platform"/>
            <consortium name="The Broad Institute Genome Sequencing Center for Infectious Disease"/>
            <person name="Wu L."/>
            <person name="Ma J."/>
        </authorList>
    </citation>
    <scope>NUCLEOTIDE SEQUENCE [LARGE SCALE GENOMIC DNA]</scope>
    <source>
        <strain evidence="10">JCM 18053</strain>
    </source>
</reference>
<feature type="transmembrane region" description="Helical" evidence="7">
    <location>
        <begin position="349"/>
        <end position="375"/>
    </location>
</feature>
<evidence type="ECO:0000256" key="2">
    <source>
        <dbReference type="ARBA" id="ARBA00022448"/>
    </source>
</evidence>
<dbReference type="Proteomes" id="UP001499852">
    <property type="component" value="Unassembled WGS sequence"/>
</dbReference>
<keyword evidence="5 7" id="KW-1133">Transmembrane helix</keyword>
<keyword evidence="6 7" id="KW-0472">Membrane</keyword>
<feature type="transmembrane region" description="Helical" evidence="7">
    <location>
        <begin position="20"/>
        <end position="40"/>
    </location>
</feature>